<dbReference type="eggNOG" id="KOG4197">
    <property type="taxonomic scope" value="Eukaryota"/>
</dbReference>
<dbReference type="OrthoDB" id="1887476at2759"/>
<dbReference type="NCBIfam" id="TIGR00756">
    <property type="entry name" value="PPR"/>
    <property type="match status" value="6"/>
</dbReference>
<dbReference type="Gene3D" id="1.25.40.10">
    <property type="entry name" value="Tetratricopeptide repeat domain"/>
    <property type="match status" value="6"/>
</dbReference>
<evidence type="ECO:0000259" key="3">
    <source>
        <dbReference type="Pfam" id="PF14432"/>
    </source>
</evidence>
<dbReference type="PANTHER" id="PTHR47926:SF482">
    <property type="entry name" value="PENTATRICOPEPTIDE REPEAT-CONTAINING PROTEIN CHLOROPLASTIC"/>
    <property type="match status" value="1"/>
</dbReference>
<dbReference type="AlphaFoldDB" id="A0A1U8A5X2"/>
<keyword evidence="1" id="KW-0677">Repeat</keyword>
<dbReference type="PANTHER" id="PTHR47926">
    <property type="entry name" value="PENTATRICOPEPTIDE REPEAT-CONTAINING PROTEIN"/>
    <property type="match status" value="1"/>
</dbReference>
<evidence type="ECO:0000256" key="1">
    <source>
        <dbReference type="ARBA" id="ARBA00022737"/>
    </source>
</evidence>
<dbReference type="SUPFAM" id="SSF48452">
    <property type="entry name" value="TPR-like"/>
    <property type="match status" value="1"/>
</dbReference>
<dbReference type="FunFam" id="1.25.40.10:FF:000031">
    <property type="entry name" value="Pentatricopeptide repeat-containing protein mitochondrial"/>
    <property type="match status" value="1"/>
</dbReference>
<feature type="repeat" description="PPR" evidence="2">
    <location>
        <begin position="429"/>
        <end position="463"/>
    </location>
</feature>
<dbReference type="GeneID" id="104597420"/>
<proteinExistence type="predicted"/>
<dbReference type="InterPro" id="IPR011990">
    <property type="entry name" value="TPR-like_helical_dom_sf"/>
</dbReference>
<feature type="repeat" description="PPR" evidence="2">
    <location>
        <begin position="327"/>
        <end position="361"/>
    </location>
</feature>
<organism evidence="4 6">
    <name type="scientific">Nelumbo nucifera</name>
    <name type="common">Sacred lotus</name>
    <dbReference type="NCBI Taxonomy" id="4432"/>
    <lineage>
        <taxon>Eukaryota</taxon>
        <taxon>Viridiplantae</taxon>
        <taxon>Streptophyta</taxon>
        <taxon>Embryophyta</taxon>
        <taxon>Tracheophyta</taxon>
        <taxon>Spermatophyta</taxon>
        <taxon>Magnoliopsida</taxon>
        <taxon>Proteales</taxon>
        <taxon>Nelumbonaceae</taxon>
        <taxon>Nelumbo</taxon>
    </lineage>
</organism>
<dbReference type="Pfam" id="PF20431">
    <property type="entry name" value="E_motif"/>
    <property type="match status" value="1"/>
</dbReference>
<dbReference type="FunFam" id="1.25.40.10:FF:000366">
    <property type="entry name" value="Pentatricopeptide (PPR) repeat-containing protein"/>
    <property type="match status" value="1"/>
</dbReference>
<evidence type="ECO:0000313" key="7">
    <source>
        <dbReference type="RefSeq" id="XP_019053321.1"/>
    </source>
</evidence>
<evidence type="ECO:0000313" key="5">
    <source>
        <dbReference type="RefSeq" id="XP_010257236.1"/>
    </source>
</evidence>
<dbReference type="RefSeq" id="XP_010257237.1">
    <property type="nucleotide sequence ID" value="XM_010258935.2"/>
</dbReference>
<dbReference type="OMA" id="YMNCGDE"/>
<dbReference type="Proteomes" id="UP000189703">
    <property type="component" value="Unplaced"/>
</dbReference>
<dbReference type="GO" id="GO:0008270">
    <property type="term" value="F:zinc ion binding"/>
    <property type="evidence" value="ECO:0007669"/>
    <property type="project" value="InterPro"/>
</dbReference>
<feature type="repeat" description="PPR" evidence="2">
    <location>
        <begin position="226"/>
        <end position="260"/>
    </location>
</feature>
<evidence type="ECO:0000313" key="6">
    <source>
        <dbReference type="RefSeq" id="XP_010257237.1"/>
    </source>
</evidence>
<dbReference type="Pfam" id="PF14432">
    <property type="entry name" value="DYW_deaminase"/>
    <property type="match status" value="1"/>
</dbReference>
<feature type="domain" description="DYW" evidence="3">
    <location>
        <begin position="847"/>
        <end position="939"/>
    </location>
</feature>
<dbReference type="Pfam" id="PF13041">
    <property type="entry name" value="PPR_2"/>
    <property type="match status" value="4"/>
</dbReference>
<dbReference type="PROSITE" id="PS51375">
    <property type="entry name" value="PPR"/>
    <property type="match status" value="6"/>
</dbReference>
<dbReference type="FunFam" id="1.25.40.10:FF:000682">
    <property type="entry name" value="Pentatricopeptide repeat-containing protein At3g16610"/>
    <property type="match status" value="1"/>
</dbReference>
<evidence type="ECO:0000256" key="2">
    <source>
        <dbReference type="PROSITE-ProRule" id="PRU00708"/>
    </source>
</evidence>
<dbReference type="InterPro" id="IPR046960">
    <property type="entry name" value="PPR_At4g14850-like_plant"/>
</dbReference>
<evidence type="ECO:0000313" key="4">
    <source>
        <dbReference type="Proteomes" id="UP000189703"/>
    </source>
</evidence>
<dbReference type="GO" id="GO:0003723">
    <property type="term" value="F:RNA binding"/>
    <property type="evidence" value="ECO:0007669"/>
    <property type="project" value="InterPro"/>
</dbReference>
<feature type="repeat" description="PPR" evidence="2">
    <location>
        <begin position="124"/>
        <end position="158"/>
    </location>
</feature>
<dbReference type="Pfam" id="PF01535">
    <property type="entry name" value="PPR"/>
    <property type="match status" value="4"/>
</dbReference>
<evidence type="ECO:0000313" key="8">
    <source>
        <dbReference type="RefSeq" id="XP_019053322.1"/>
    </source>
</evidence>
<sequence>MVISTSISFPKACLSPTQTQKRDATAWNSIIRQHVRLRNDQGILASHAQMEALGVLPDNVVLPLILKACARLKAVERGRKIYSDIQNTRLIEDVRVRTALIDFYSKCGFLEDARQLFEEAPIRDVVCWNAMISGHVENCCYKDAIWLFARMQKEILKPSSVTLVGVLSACEELSELRLGQEVHCYCLRSGQLGLDPYVGTALIGFYSRFDGRVAAQHVFNSMLVRNIVSWNAMISGYFNMGYSYEALKVLVRMLTGGIRPDSVTMLVSIQSCMDSGSLELGKQIHQLAVKLGFSSDLFITNALIIMYCKKGSFEFSKVLFETLSGRDVALWNAMLSACRECGFHDEAFTLFSRMRAEAVKEDVTTVAIMLSICAESASGLGEGKCLHAYFIKSGMEMGLSLGNALLSMYTDINCVESVQTVFDEMRCRDVVSWNILVLALARNKLIDQVRDAFTQMQQCNVRPNSFTMVSALEACGNETYLTVGRSIHCYVIRHGLEFHSPLCTALTEMYINCGNEAVARHLFENFPDRDLISWNALIASYVQNNWHNKALLVFHQMIFEVEPNPVTIINVLSCCTHLAYLPQGRSIHAYTIRRKFNMTFDMYLGNALVTMYARCGSLKNAEMIFRHLPRKDIISWNAMIAAYGIHGRGKDALLAFSKMQEDGIRPTSVTFVSLLSACSHSGMIDEGWQHFHSMTRNYNITPEVVHYACMVDLLGRGGHLEEAKYFIDSMPIKPDACVWRALLGACRVYSEVKLAGPIFEKLVELEPLNAGNYVLLSNIYAAAGLWEEVRNLRAQIKEKGLSKPQGNSWIVTRNRVHCFSAGDRSHPQSDRICMKLSCLISSVKEIGYVPDRLWVLHDVEDEEKDLKLFSHSEKLAIAFGLLNTTGRSPILITKNLRVCGDCHTFSKLVSKFVRREIILRDATRFHHFTDGVCSCKDYW</sequence>
<dbReference type="RefSeq" id="XP_019053321.1">
    <property type="nucleotide sequence ID" value="XM_019197776.1"/>
</dbReference>
<dbReference type="RefSeq" id="XP_010257236.1">
    <property type="nucleotide sequence ID" value="XM_010258934.2"/>
</dbReference>
<accession>A0A1U8A5X2</accession>
<dbReference type="InterPro" id="IPR032867">
    <property type="entry name" value="DYW_dom"/>
</dbReference>
<reference evidence="5 6" key="1">
    <citation type="submission" date="2025-04" db="UniProtKB">
        <authorList>
            <consortium name="RefSeq"/>
        </authorList>
    </citation>
    <scope>IDENTIFICATION</scope>
</reference>
<dbReference type="InterPro" id="IPR002885">
    <property type="entry name" value="PPR_rpt"/>
</dbReference>
<dbReference type="InterPro" id="IPR046848">
    <property type="entry name" value="E_motif"/>
</dbReference>
<dbReference type="KEGG" id="nnu:104597420"/>
<name>A0A1U8A5X2_NELNU</name>
<dbReference type="GO" id="GO:0009451">
    <property type="term" value="P:RNA modification"/>
    <property type="evidence" value="ECO:0007669"/>
    <property type="project" value="InterPro"/>
</dbReference>
<gene>
    <name evidence="5 6 7 8" type="primary">LOC104597420</name>
</gene>
<feature type="repeat" description="PPR" evidence="2">
    <location>
        <begin position="632"/>
        <end position="666"/>
    </location>
</feature>
<feature type="repeat" description="PPR" evidence="2">
    <location>
        <begin position="667"/>
        <end position="697"/>
    </location>
</feature>
<keyword evidence="4" id="KW-1185">Reference proteome</keyword>
<dbReference type="RefSeq" id="XP_019053322.1">
    <property type="nucleotide sequence ID" value="XM_019197777.1"/>
</dbReference>
<protein>
    <submittedName>
        <fullName evidence="5 6">Pentatricopeptide repeat-containing protein At3g12770-like</fullName>
    </submittedName>
</protein>